<evidence type="ECO:0000313" key="2">
    <source>
        <dbReference type="Proteomes" id="UP000267821"/>
    </source>
</evidence>
<accession>A0A3N4LVC4</accession>
<dbReference type="InParanoid" id="A0A3N4LVC4"/>
<name>A0A3N4LVC4_9PEZI</name>
<dbReference type="STRING" id="1051890.A0A3N4LVC4"/>
<dbReference type="EMBL" id="ML121533">
    <property type="protein sequence ID" value="RPB26740.1"/>
    <property type="molecule type" value="Genomic_DNA"/>
</dbReference>
<protein>
    <recommendedName>
        <fullName evidence="3">Heterokaryon incompatibility domain-containing protein</fullName>
    </recommendedName>
</protein>
<gene>
    <name evidence="1" type="ORF">L211DRAFT_650596</name>
</gene>
<reference evidence="1 2" key="1">
    <citation type="journal article" date="2018" name="Nat. Ecol. Evol.">
        <title>Pezizomycetes genomes reveal the molecular basis of ectomycorrhizal truffle lifestyle.</title>
        <authorList>
            <person name="Murat C."/>
            <person name="Payen T."/>
            <person name="Noel B."/>
            <person name="Kuo A."/>
            <person name="Morin E."/>
            <person name="Chen J."/>
            <person name="Kohler A."/>
            <person name="Krizsan K."/>
            <person name="Balestrini R."/>
            <person name="Da Silva C."/>
            <person name="Montanini B."/>
            <person name="Hainaut M."/>
            <person name="Levati E."/>
            <person name="Barry K.W."/>
            <person name="Belfiori B."/>
            <person name="Cichocki N."/>
            <person name="Clum A."/>
            <person name="Dockter R.B."/>
            <person name="Fauchery L."/>
            <person name="Guy J."/>
            <person name="Iotti M."/>
            <person name="Le Tacon F."/>
            <person name="Lindquist E.A."/>
            <person name="Lipzen A."/>
            <person name="Malagnac F."/>
            <person name="Mello A."/>
            <person name="Molinier V."/>
            <person name="Miyauchi S."/>
            <person name="Poulain J."/>
            <person name="Riccioni C."/>
            <person name="Rubini A."/>
            <person name="Sitrit Y."/>
            <person name="Splivallo R."/>
            <person name="Traeger S."/>
            <person name="Wang M."/>
            <person name="Zifcakova L."/>
            <person name="Wipf D."/>
            <person name="Zambonelli A."/>
            <person name="Paolocci F."/>
            <person name="Nowrousian M."/>
            <person name="Ottonello S."/>
            <person name="Baldrian P."/>
            <person name="Spatafora J.W."/>
            <person name="Henrissat B."/>
            <person name="Nagy L.G."/>
            <person name="Aury J.M."/>
            <person name="Wincker P."/>
            <person name="Grigoriev I.V."/>
            <person name="Bonfante P."/>
            <person name="Martin F.M."/>
        </authorList>
    </citation>
    <scope>NUCLEOTIDE SEQUENCE [LARGE SCALE GENOMIC DNA]</scope>
    <source>
        <strain evidence="1 2">ATCC MYA-4762</strain>
    </source>
</reference>
<evidence type="ECO:0000313" key="1">
    <source>
        <dbReference type="EMBL" id="RPB26740.1"/>
    </source>
</evidence>
<dbReference type="AlphaFoldDB" id="A0A3N4LVC4"/>
<proteinExistence type="predicted"/>
<organism evidence="1 2">
    <name type="scientific">Terfezia boudieri ATCC MYA-4762</name>
    <dbReference type="NCBI Taxonomy" id="1051890"/>
    <lineage>
        <taxon>Eukaryota</taxon>
        <taxon>Fungi</taxon>
        <taxon>Dikarya</taxon>
        <taxon>Ascomycota</taxon>
        <taxon>Pezizomycotina</taxon>
        <taxon>Pezizomycetes</taxon>
        <taxon>Pezizales</taxon>
        <taxon>Pezizaceae</taxon>
        <taxon>Terfezia</taxon>
    </lineage>
</organism>
<sequence length="817" mass="93284">MRYSGNLIIYSLRQVAKPVDLDNRTSAQYGHVYPEVKDLYWQYSGPSLVHKFWLTLSRFLFHTSLKPHQGSMFPLSLPMPSTPKTLIEASIFKYLDLGLSAALITGWFDPHRTPSLLGGMFPVEDLTISNLQRRAEKALGRRARALTRAKTIAHPYNVPPRRLWDLKMNRVIPWYLIDNPDAKAPPPFIAISHSWVNEKDLVFVETPINCYAWPVPLPSGIDLEMIRSEILNAFSGLRYCWLDVLCLRQQSEPYINWMRGTGSIEPSERTVTFSSMPLAQKLLLEALCLRRECSSCDKLRRDEHYIDVPTIGNVYKLAKGVFRYYNGLGRRFSPTGWDNPNHWFNRAWTLQETVLGSVDGGVKDWNGNYLNLEGCMGGHKMKYRDFIMEVEKITGKTASIIGLAQEMGRRYATNDIDKITGLSYLLQMKHLPIYKEDIGVDRAWRRSLWEMPKNFLLELLFTCPVVNTPQWVPSWQDLSNLPPTFVPYPAFQSQPARGGDTRRRFFALCMELGYPKSSLNEMYHTLSTKYSSLKNAPACPGYPFALDEHQYVTDHLDEEGQNIGCLECPIQKRKRELIKDRDIHHLSDSSIGVSGLMESTDGERDHSSGHEDDESYAYVSFVRGVKRPGQQGRHGRDREVGIRGWCLEALSMACTQGNDYCVQVYTPRTNTKTKSLNFFVSHDGLKDSWLCLGEAKPPKSAEDSPKAAFILFTPVLPRLYTHSTHSSTRRPATEYLPARNSKREAYNGCSSWLVLKVDESGESIYRKVGVLRSDETFTLRWMTEGLLRAHLRSGCIFIDTTSTKPETKTEVTTTFEN</sequence>
<dbReference type="OrthoDB" id="5362512at2759"/>
<dbReference type="Proteomes" id="UP000267821">
    <property type="component" value="Unassembled WGS sequence"/>
</dbReference>
<keyword evidence="2" id="KW-1185">Reference proteome</keyword>
<evidence type="ECO:0008006" key="3">
    <source>
        <dbReference type="Google" id="ProtNLM"/>
    </source>
</evidence>